<proteinExistence type="predicted"/>
<keyword evidence="2" id="KW-1185">Reference proteome</keyword>
<dbReference type="EMBL" id="FUYV01000024">
    <property type="protein sequence ID" value="SKC23968.1"/>
    <property type="molecule type" value="Genomic_DNA"/>
</dbReference>
<sequence length="122" mass="14085">MKSPRLKLKQLLILSIFLKLHLFTFAESYYETTPFVIKSEDLINVFLDCPQCDINYIQQNIPFVNYVRDRGLADIHVLITIHHAGTSGSNYELSFIGQNIFRGSENKLRYWTDATNGYSGAY</sequence>
<evidence type="ECO:0000313" key="2">
    <source>
        <dbReference type="Proteomes" id="UP000191055"/>
    </source>
</evidence>
<dbReference type="Proteomes" id="UP000191055">
    <property type="component" value="Unassembled WGS sequence"/>
</dbReference>
<protein>
    <submittedName>
        <fullName evidence="1">Uncharacterized protein</fullName>
    </submittedName>
</protein>
<evidence type="ECO:0000313" key="1">
    <source>
        <dbReference type="EMBL" id="SKC23968.1"/>
    </source>
</evidence>
<dbReference type="AlphaFoldDB" id="A0A1T5HTF2"/>
<accession>A0A1T5HTF2</accession>
<name>A0A1T5HTF2_9BACT</name>
<gene>
    <name evidence="1" type="ORF">SAMN03080601_03255</name>
</gene>
<dbReference type="OrthoDB" id="1489343at2"/>
<dbReference type="KEGG" id="asx:CDL62_14070"/>
<organism evidence="1 2">
    <name type="scientific">Alkalitalea saponilacus</name>
    <dbReference type="NCBI Taxonomy" id="889453"/>
    <lineage>
        <taxon>Bacteria</taxon>
        <taxon>Pseudomonadati</taxon>
        <taxon>Bacteroidota</taxon>
        <taxon>Bacteroidia</taxon>
        <taxon>Marinilabiliales</taxon>
        <taxon>Marinilabiliaceae</taxon>
        <taxon>Alkalitalea</taxon>
    </lineage>
</organism>
<reference evidence="1 2" key="1">
    <citation type="submission" date="2017-02" db="EMBL/GenBank/DDBJ databases">
        <authorList>
            <person name="Peterson S.W."/>
        </authorList>
    </citation>
    <scope>NUCLEOTIDE SEQUENCE [LARGE SCALE GENOMIC DNA]</scope>
    <source>
        <strain evidence="1 2">DSM 24412</strain>
    </source>
</reference>
<dbReference type="RefSeq" id="WP_079558917.1">
    <property type="nucleotide sequence ID" value="NZ_CP021904.1"/>
</dbReference>